<protein>
    <recommendedName>
        <fullName evidence="4">TLC domain-containing protein</fullName>
    </recommendedName>
</protein>
<dbReference type="EMBL" id="QKYT01002410">
    <property type="protein sequence ID" value="RIA78673.1"/>
    <property type="molecule type" value="Genomic_DNA"/>
</dbReference>
<organism evidence="2 3">
    <name type="scientific">Glomus cerebriforme</name>
    <dbReference type="NCBI Taxonomy" id="658196"/>
    <lineage>
        <taxon>Eukaryota</taxon>
        <taxon>Fungi</taxon>
        <taxon>Fungi incertae sedis</taxon>
        <taxon>Mucoromycota</taxon>
        <taxon>Glomeromycotina</taxon>
        <taxon>Glomeromycetes</taxon>
        <taxon>Glomerales</taxon>
        <taxon>Glomeraceae</taxon>
        <taxon>Glomus</taxon>
    </lineage>
</organism>
<sequence>MIFQLLLLFYSFLFSINFHFFIHFFLILSKVFSYFTISSSVDLSKSVTILAMLFFIFLKKLIILFYKFL</sequence>
<comment type="caution">
    <text evidence="2">The sequence shown here is derived from an EMBL/GenBank/DDBJ whole genome shotgun (WGS) entry which is preliminary data.</text>
</comment>
<evidence type="ECO:0000256" key="1">
    <source>
        <dbReference type="SAM" id="Phobius"/>
    </source>
</evidence>
<gene>
    <name evidence="2" type="ORF">C1645_795515</name>
</gene>
<keyword evidence="1" id="KW-0812">Transmembrane</keyword>
<evidence type="ECO:0008006" key="4">
    <source>
        <dbReference type="Google" id="ProtNLM"/>
    </source>
</evidence>
<feature type="transmembrane region" description="Helical" evidence="1">
    <location>
        <begin position="47"/>
        <end position="66"/>
    </location>
</feature>
<dbReference type="Proteomes" id="UP000265703">
    <property type="component" value="Unassembled WGS sequence"/>
</dbReference>
<feature type="transmembrane region" description="Helical" evidence="1">
    <location>
        <begin position="7"/>
        <end position="27"/>
    </location>
</feature>
<keyword evidence="1" id="KW-1133">Transmembrane helix</keyword>
<dbReference type="AlphaFoldDB" id="A0A397RWX6"/>
<reference evidence="2 3" key="1">
    <citation type="submission" date="2018-06" db="EMBL/GenBank/DDBJ databases">
        <title>Comparative genomics reveals the genomic features of Rhizophagus irregularis, R. cerebriforme, R. diaphanum and Gigaspora rosea, and their symbiotic lifestyle signature.</title>
        <authorList>
            <person name="Morin E."/>
            <person name="San Clemente H."/>
            <person name="Chen E.C.H."/>
            <person name="De La Providencia I."/>
            <person name="Hainaut M."/>
            <person name="Kuo A."/>
            <person name="Kohler A."/>
            <person name="Murat C."/>
            <person name="Tang N."/>
            <person name="Roy S."/>
            <person name="Loubradou J."/>
            <person name="Henrissat B."/>
            <person name="Grigoriev I.V."/>
            <person name="Corradi N."/>
            <person name="Roux C."/>
            <person name="Martin F.M."/>
        </authorList>
    </citation>
    <scope>NUCLEOTIDE SEQUENCE [LARGE SCALE GENOMIC DNA]</scope>
    <source>
        <strain evidence="2 3">DAOM 227022</strain>
    </source>
</reference>
<keyword evidence="3" id="KW-1185">Reference proteome</keyword>
<evidence type="ECO:0000313" key="3">
    <source>
        <dbReference type="Proteomes" id="UP000265703"/>
    </source>
</evidence>
<proteinExistence type="predicted"/>
<evidence type="ECO:0000313" key="2">
    <source>
        <dbReference type="EMBL" id="RIA78673.1"/>
    </source>
</evidence>
<name>A0A397RWX6_9GLOM</name>
<keyword evidence="1" id="KW-0472">Membrane</keyword>
<accession>A0A397RWX6</accession>